<dbReference type="GO" id="GO:0007040">
    <property type="term" value="P:lysosome organization"/>
    <property type="evidence" value="ECO:0007669"/>
    <property type="project" value="TreeGrafter"/>
</dbReference>
<dbReference type="GO" id="GO:0000149">
    <property type="term" value="F:SNARE binding"/>
    <property type="evidence" value="ECO:0007669"/>
    <property type="project" value="TreeGrafter"/>
</dbReference>
<feature type="region of interest" description="Disordered" evidence="1">
    <location>
        <begin position="209"/>
        <end position="274"/>
    </location>
</feature>
<dbReference type="OrthoDB" id="5399166at2759"/>
<dbReference type="GO" id="GO:0099078">
    <property type="term" value="C:BORC complex"/>
    <property type="evidence" value="ECO:0007669"/>
    <property type="project" value="TreeGrafter"/>
</dbReference>
<dbReference type="GO" id="GO:0006886">
    <property type="term" value="P:intracellular protein transport"/>
    <property type="evidence" value="ECO:0007669"/>
    <property type="project" value="InterPro"/>
</dbReference>
<proteinExistence type="predicted"/>
<evidence type="ECO:0000313" key="2">
    <source>
        <dbReference type="EMBL" id="MBW14457.1"/>
    </source>
</evidence>
<feature type="compositionally biased region" description="Acidic residues" evidence="1">
    <location>
        <begin position="249"/>
        <end position="258"/>
    </location>
</feature>
<accession>A0A2H8TJX3</accession>
<dbReference type="GO" id="GO:0031083">
    <property type="term" value="C:BLOC-1 complex"/>
    <property type="evidence" value="ECO:0007669"/>
    <property type="project" value="InterPro"/>
</dbReference>
<protein>
    <submittedName>
        <fullName evidence="2">SNARE-associated protein Snapin</fullName>
    </submittedName>
</protein>
<dbReference type="GO" id="GO:0008333">
    <property type="term" value="P:endosome to lysosome transport"/>
    <property type="evidence" value="ECO:0007669"/>
    <property type="project" value="TreeGrafter"/>
</dbReference>
<reference evidence="2" key="1">
    <citation type="submission" date="2017-10" db="EMBL/GenBank/DDBJ databases">
        <title>Transcriptome Assembly of Sugarcane Aphid Adults.</title>
        <authorList>
            <person name="Scully E.D."/>
            <person name="Palmer N.A."/>
            <person name="Geib S.M."/>
            <person name="Sarath G."/>
            <person name="Sattler S.E."/>
        </authorList>
    </citation>
    <scope>NUCLEOTIDE SEQUENCE</scope>
    <source>
        <tissue evidence="2">Whole body</tissue>
    </source>
</reference>
<dbReference type="InterPro" id="IPR017246">
    <property type="entry name" value="Snapin"/>
</dbReference>
<dbReference type="GO" id="GO:0016079">
    <property type="term" value="P:synaptic vesicle exocytosis"/>
    <property type="evidence" value="ECO:0007669"/>
    <property type="project" value="TreeGrafter"/>
</dbReference>
<evidence type="ECO:0000256" key="1">
    <source>
        <dbReference type="SAM" id="MobiDB-lite"/>
    </source>
</evidence>
<dbReference type="GO" id="GO:0032418">
    <property type="term" value="P:lysosome localization"/>
    <property type="evidence" value="ECO:0007669"/>
    <property type="project" value="TreeGrafter"/>
</dbReference>
<dbReference type="GO" id="GO:0008021">
    <property type="term" value="C:synaptic vesicle"/>
    <property type="evidence" value="ECO:0007669"/>
    <property type="project" value="TreeGrafter"/>
</dbReference>
<name>A0A2H8TJX3_9HEMI</name>
<dbReference type="PANTHER" id="PTHR31305:SF2">
    <property type="entry name" value="SNARE-ASSOCIATED PROTEIN SNAPIN"/>
    <property type="match status" value="1"/>
</dbReference>
<dbReference type="EMBL" id="GFXV01002652">
    <property type="protein sequence ID" value="MBW14457.1"/>
    <property type="molecule type" value="Transcribed_RNA"/>
</dbReference>
<dbReference type="GO" id="GO:2000300">
    <property type="term" value="P:regulation of synaptic vesicle exocytosis"/>
    <property type="evidence" value="ECO:0007669"/>
    <property type="project" value="TreeGrafter"/>
</dbReference>
<feature type="compositionally biased region" description="Basic and acidic residues" evidence="1">
    <location>
        <begin position="231"/>
        <end position="248"/>
    </location>
</feature>
<organism evidence="2">
    <name type="scientific">Melanaphis sacchari</name>
    <dbReference type="NCBI Taxonomy" id="742174"/>
    <lineage>
        <taxon>Eukaryota</taxon>
        <taxon>Metazoa</taxon>
        <taxon>Ecdysozoa</taxon>
        <taxon>Arthropoda</taxon>
        <taxon>Hexapoda</taxon>
        <taxon>Insecta</taxon>
        <taxon>Pterygota</taxon>
        <taxon>Neoptera</taxon>
        <taxon>Paraneoptera</taxon>
        <taxon>Hemiptera</taxon>
        <taxon>Sternorrhyncha</taxon>
        <taxon>Aphidomorpha</taxon>
        <taxon>Aphidoidea</taxon>
        <taxon>Aphididae</taxon>
        <taxon>Aphidini</taxon>
        <taxon>Melanaphis</taxon>
    </lineage>
</organism>
<gene>
    <name evidence="2" type="primary">SNAPIN_1</name>
</gene>
<dbReference type="AlphaFoldDB" id="A0A2H8TJX3"/>
<sequence length="274" mass="29979">MSQSESVLSMDNEVSATKSIGATVLDLPLNRTETVATDYSPDDEDLDEAAAAAAAASEATRDTLADGLVASLLRPCVDRLDASVQCTRLSQLDLKLQLDSLATELKRLSLAQHDYLFAAKSISSPQLPVSAEKTISPTATATTKTTTDTCVLLDGYARRLCDARAKIAVVGNILESTQERLRALSHRIGREHNNRRSLLEPQTVVIGVEDKLEVEEENEKKNDEEEEINDNNEKDQPNEHSTDFKDDNKEEEQPEEDATVITTSPAVSEIPKKS</sequence>
<dbReference type="PANTHER" id="PTHR31305">
    <property type="entry name" value="SNARE-ASSOCIATED PROTEIN SNAPIN"/>
    <property type="match status" value="1"/>
</dbReference>